<evidence type="ECO:0008006" key="4">
    <source>
        <dbReference type="Google" id="ProtNLM"/>
    </source>
</evidence>
<dbReference type="Proteomes" id="UP000264605">
    <property type="component" value="Chromosome"/>
</dbReference>
<dbReference type="RefSeq" id="WP_118843916.1">
    <property type="nucleotide sequence ID" value="NZ_CP032090.1"/>
</dbReference>
<evidence type="ECO:0000256" key="1">
    <source>
        <dbReference type="SAM" id="Phobius"/>
    </source>
</evidence>
<reference evidence="2 3" key="1">
    <citation type="submission" date="2018-08" db="EMBL/GenBank/DDBJ databases">
        <title>Draft genome sequence of Pseudoalteromonas donghaensis HJ51.</title>
        <authorList>
            <person name="Oh J."/>
            <person name="Roh D."/>
        </authorList>
    </citation>
    <scope>NUCLEOTIDE SEQUENCE [LARGE SCALE GENOMIC DNA]</scope>
    <source>
        <strain evidence="2 3">HJ51</strain>
    </source>
</reference>
<feature type="transmembrane region" description="Helical" evidence="1">
    <location>
        <begin position="51"/>
        <end position="74"/>
    </location>
</feature>
<name>A0AAD0RWX3_9GAMM</name>
<dbReference type="KEGG" id="pdj:D0907_01235"/>
<dbReference type="GeneID" id="99504059"/>
<feature type="transmembrane region" description="Helical" evidence="1">
    <location>
        <begin position="104"/>
        <end position="128"/>
    </location>
</feature>
<protein>
    <recommendedName>
        <fullName evidence="4">Sugar transporter</fullName>
    </recommendedName>
</protein>
<dbReference type="EMBL" id="CP032090">
    <property type="protein sequence ID" value="AXV63991.1"/>
    <property type="molecule type" value="Genomic_DNA"/>
</dbReference>
<evidence type="ECO:0000313" key="3">
    <source>
        <dbReference type="Proteomes" id="UP000264605"/>
    </source>
</evidence>
<feature type="transmembrane region" description="Helical" evidence="1">
    <location>
        <begin position="81"/>
        <end position="98"/>
    </location>
</feature>
<feature type="transmembrane region" description="Helical" evidence="1">
    <location>
        <begin position="12"/>
        <end position="31"/>
    </location>
</feature>
<gene>
    <name evidence="2" type="ORF">D0907_01235</name>
</gene>
<evidence type="ECO:0000313" key="2">
    <source>
        <dbReference type="EMBL" id="AXV63991.1"/>
    </source>
</evidence>
<accession>A0AAD0RWX3</accession>
<keyword evidence="1" id="KW-0472">Membrane</keyword>
<sequence length="139" mass="15433">MTSPAWLKPLAWAALVWNLLGVIALIMQLLITPEMIDQLPLDQQAAYRDVPLWSTLAFAIAVFSASLASILLLAKKALARELFLISFVAVLVQQYYNFIVIDSLALFGFSALAMPFCVIVIGLLLLLVSHHAKQQHWLT</sequence>
<organism evidence="2 3">
    <name type="scientific">Pseudoalteromonas lipolytica</name>
    <dbReference type="NCBI Taxonomy" id="570156"/>
    <lineage>
        <taxon>Bacteria</taxon>
        <taxon>Pseudomonadati</taxon>
        <taxon>Pseudomonadota</taxon>
        <taxon>Gammaproteobacteria</taxon>
        <taxon>Alteromonadales</taxon>
        <taxon>Pseudoalteromonadaceae</taxon>
        <taxon>Pseudoalteromonas</taxon>
    </lineage>
</organism>
<dbReference type="AlphaFoldDB" id="A0AAD0RWX3"/>
<keyword evidence="1" id="KW-1133">Transmembrane helix</keyword>
<keyword evidence="1" id="KW-0812">Transmembrane</keyword>
<proteinExistence type="predicted"/>